<reference evidence="1" key="1">
    <citation type="submission" date="2022-01" db="EMBL/GenBank/DDBJ databases">
        <authorList>
            <person name="Lagorce A."/>
        </authorList>
    </citation>
    <scope>NUCLEOTIDE SEQUENCE</scope>
    <source>
        <strain evidence="1">Th15_F1_D04</strain>
    </source>
</reference>
<evidence type="ECO:0008006" key="3">
    <source>
        <dbReference type="Google" id="ProtNLM"/>
    </source>
</evidence>
<evidence type="ECO:0000313" key="1">
    <source>
        <dbReference type="EMBL" id="CAH1521471.1"/>
    </source>
</evidence>
<organism evidence="1 2">
    <name type="scientific">Vibrio owensii</name>
    <dbReference type="NCBI Taxonomy" id="696485"/>
    <lineage>
        <taxon>Bacteria</taxon>
        <taxon>Pseudomonadati</taxon>
        <taxon>Pseudomonadota</taxon>
        <taxon>Gammaproteobacteria</taxon>
        <taxon>Vibrionales</taxon>
        <taxon>Vibrionaceae</taxon>
        <taxon>Vibrio</taxon>
    </lineage>
</organism>
<accession>A0AAU9PZ31</accession>
<dbReference type="RefSeq" id="WP_409930086.1">
    <property type="nucleotide sequence ID" value="NZ_CAKMTQ010000001.1"/>
</dbReference>
<proteinExistence type="predicted"/>
<evidence type="ECO:0000313" key="2">
    <source>
        <dbReference type="Proteomes" id="UP001295420"/>
    </source>
</evidence>
<dbReference type="EMBL" id="CAKMTQ010000001">
    <property type="protein sequence ID" value="CAH1521471.1"/>
    <property type="molecule type" value="Genomic_DNA"/>
</dbReference>
<name>A0AAU9PZ31_9VIBR</name>
<sequence>MEVLKIEEMEEVSGGGCYTAAFGAVIATGIAVAFPNPASGIGAAWSWVTAYESCIQ</sequence>
<dbReference type="Proteomes" id="UP001295420">
    <property type="component" value="Unassembled WGS sequence"/>
</dbReference>
<comment type="caution">
    <text evidence="1">The sequence shown here is derived from an EMBL/GenBank/DDBJ whole genome shotgun (WGS) entry which is preliminary data.</text>
</comment>
<dbReference type="AlphaFoldDB" id="A0AAU9PZ31"/>
<protein>
    <recommendedName>
        <fullName evidence="3">Bacteriocin</fullName>
    </recommendedName>
</protein>
<gene>
    <name evidence="1" type="ORF">THF1D04_10918</name>
</gene>